<reference evidence="1 2" key="1">
    <citation type="submission" date="2016-10" db="EMBL/GenBank/DDBJ databases">
        <authorList>
            <person name="de Groot N.N."/>
        </authorList>
    </citation>
    <scope>NUCLEOTIDE SEQUENCE [LARGE SCALE GENOMIC DNA]</scope>
    <source>
        <strain evidence="1 2">Vu-144</strain>
    </source>
</reference>
<dbReference type="InterPro" id="IPR053851">
    <property type="entry name" value="DUF6929"/>
</dbReference>
<protein>
    <submittedName>
        <fullName evidence="1">Uncharacterized protein</fullName>
    </submittedName>
</protein>
<dbReference type="EMBL" id="FNQY01000012">
    <property type="protein sequence ID" value="SEA27886.1"/>
    <property type="molecule type" value="Genomic_DNA"/>
</dbReference>
<dbReference type="STRING" id="551991.SAMN05192529_11272"/>
<dbReference type="OrthoDB" id="6710009at2"/>
<dbReference type="AlphaFoldDB" id="A0A1H3ZVW2"/>
<keyword evidence="2" id="KW-1185">Reference proteome</keyword>
<dbReference type="Proteomes" id="UP000199041">
    <property type="component" value="Unassembled WGS sequence"/>
</dbReference>
<evidence type="ECO:0000313" key="1">
    <source>
        <dbReference type="EMBL" id="SEA27886.1"/>
    </source>
</evidence>
<accession>A0A1H3ZVW2</accession>
<name>A0A1H3ZVW2_9BACT</name>
<dbReference type="Pfam" id="PF22000">
    <property type="entry name" value="DUF6929"/>
    <property type="match status" value="1"/>
</dbReference>
<evidence type="ECO:0000313" key="2">
    <source>
        <dbReference type="Proteomes" id="UP000199041"/>
    </source>
</evidence>
<dbReference type="RefSeq" id="WP_091398337.1">
    <property type="nucleotide sequence ID" value="NZ_FNQY01000012.1"/>
</dbReference>
<sequence length="91" mass="10430">MNILSSLIFFLQIAGISAASGLYYQAGQQLYVVADNSPYLYHYDIGTRILHKILLDSTQGGETISDLSGRRWPGCRWFRFYRQSQKSIYIS</sequence>
<gene>
    <name evidence="1" type="ORF">SAMN05192529_11272</name>
</gene>
<proteinExistence type="predicted"/>
<organism evidence="1 2">
    <name type="scientific">Arachidicoccus rhizosphaerae</name>
    <dbReference type="NCBI Taxonomy" id="551991"/>
    <lineage>
        <taxon>Bacteria</taxon>
        <taxon>Pseudomonadati</taxon>
        <taxon>Bacteroidota</taxon>
        <taxon>Chitinophagia</taxon>
        <taxon>Chitinophagales</taxon>
        <taxon>Chitinophagaceae</taxon>
        <taxon>Arachidicoccus</taxon>
    </lineage>
</organism>